<proteinExistence type="predicted"/>
<organism evidence="1 2">
    <name type="scientific">Gloeobacter kilaueensis (strain ATCC BAA-2537 / CCAP 1431/1 / ULC 316 / JS1)</name>
    <dbReference type="NCBI Taxonomy" id="1183438"/>
    <lineage>
        <taxon>Bacteria</taxon>
        <taxon>Bacillati</taxon>
        <taxon>Cyanobacteriota</taxon>
        <taxon>Cyanophyceae</taxon>
        <taxon>Gloeobacterales</taxon>
        <taxon>Gloeobacteraceae</taxon>
        <taxon>Gloeobacter</taxon>
    </lineage>
</organism>
<dbReference type="eggNOG" id="ENOG5032T0D">
    <property type="taxonomic scope" value="Bacteria"/>
</dbReference>
<protein>
    <recommendedName>
        <fullName evidence="3">DUF3146 family protein</fullName>
    </recommendedName>
</protein>
<name>U5QGY6_GLOK1</name>
<dbReference type="Proteomes" id="UP000017396">
    <property type="component" value="Chromosome"/>
</dbReference>
<dbReference type="STRING" id="1183438.GKIL_0659"/>
<dbReference type="KEGG" id="glj:GKIL_0659"/>
<dbReference type="InterPro" id="IPR021492">
    <property type="entry name" value="DUF3146"/>
</dbReference>
<dbReference type="AlphaFoldDB" id="U5QGY6"/>
<dbReference type="Pfam" id="PF11344">
    <property type="entry name" value="DUF3146"/>
    <property type="match status" value="1"/>
</dbReference>
<evidence type="ECO:0000313" key="1">
    <source>
        <dbReference type="EMBL" id="AGY56905.1"/>
    </source>
</evidence>
<reference evidence="1 2" key="1">
    <citation type="journal article" date="2013" name="PLoS ONE">
        <title>Cultivation and Complete Genome Sequencing of Gloeobacter kilaueensis sp. nov., from a Lava Cave in Kilauea Caldera, Hawai'i.</title>
        <authorList>
            <person name="Saw J.H."/>
            <person name="Schatz M."/>
            <person name="Brown M.V."/>
            <person name="Kunkel D.D."/>
            <person name="Foster J.S."/>
            <person name="Shick H."/>
            <person name="Christensen S."/>
            <person name="Hou S."/>
            <person name="Wan X."/>
            <person name="Donachie S.P."/>
        </authorList>
    </citation>
    <scope>NUCLEOTIDE SEQUENCE [LARGE SCALE GENOMIC DNA]</scope>
    <source>
        <strain evidence="2">JS</strain>
    </source>
</reference>
<dbReference type="HOGENOM" id="CLU_174883_0_0_3"/>
<dbReference type="EMBL" id="CP003587">
    <property type="protein sequence ID" value="AGY56905.1"/>
    <property type="molecule type" value="Genomic_DNA"/>
</dbReference>
<evidence type="ECO:0008006" key="3">
    <source>
        <dbReference type="Google" id="ProtNLM"/>
    </source>
</evidence>
<gene>
    <name evidence="1" type="ORF">GKIL_0659</name>
</gene>
<accession>U5QGY6</accession>
<evidence type="ECO:0000313" key="2">
    <source>
        <dbReference type="Proteomes" id="UP000017396"/>
    </source>
</evidence>
<sequence length="88" mass="10116">MAAQRPPQTEVTMRVSARSLAVGWLEGSVEGGQYQWTFCWHFRAGGRLDIYPSLGRALIKEPLQRFLEKHDFQLETGETYAFTVRARI</sequence>
<dbReference type="OrthoDB" id="514223at2"/>
<keyword evidence="2" id="KW-1185">Reference proteome</keyword>